<evidence type="ECO:0000313" key="12">
    <source>
        <dbReference type="Proteomes" id="UP001597296"/>
    </source>
</evidence>
<comment type="function">
    <text evidence="1 8">Tetrapolymerization of the monopyrrole PBG into the hydroxymethylbilane pre-uroporphyrinogen in several discrete steps.</text>
</comment>
<dbReference type="EC" id="2.5.1.61" evidence="8"/>
<dbReference type="PIRSF" id="PIRSF001438">
    <property type="entry name" value="4pyrrol_synth_OHMeBilane_synth"/>
    <property type="match status" value="1"/>
</dbReference>
<reference evidence="12" key="1">
    <citation type="journal article" date="2019" name="Int. J. Syst. Evol. Microbiol.">
        <title>The Global Catalogue of Microorganisms (GCM) 10K type strain sequencing project: providing services to taxonomists for standard genome sequencing and annotation.</title>
        <authorList>
            <consortium name="The Broad Institute Genomics Platform"/>
            <consortium name="The Broad Institute Genome Sequencing Center for Infectious Disease"/>
            <person name="Wu L."/>
            <person name="Ma J."/>
        </authorList>
    </citation>
    <scope>NUCLEOTIDE SEQUENCE [LARGE SCALE GENOMIC DNA]</scope>
    <source>
        <strain evidence="12">KCTC 15012</strain>
    </source>
</reference>
<dbReference type="InterPro" id="IPR036803">
    <property type="entry name" value="Porphobilinogen_deaminase_C_sf"/>
</dbReference>
<evidence type="ECO:0000256" key="1">
    <source>
        <dbReference type="ARBA" id="ARBA00002869"/>
    </source>
</evidence>
<comment type="catalytic activity">
    <reaction evidence="7 8">
        <text>4 porphobilinogen + H2O = hydroxymethylbilane + 4 NH4(+)</text>
        <dbReference type="Rhea" id="RHEA:13185"/>
        <dbReference type="ChEBI" id="CHEBI:15377"/>
        <dbReference type="ChEBI" id="CHEBI:28938"/>
        <dbReference type="ChEBI" id="CHEBI:57845"/>
        <dbReference type="ChEBI" id="CHEBI:58126"/>
        <dbReference type="EC" id="2.5.1.61"/>
    </reaction>
</comment>
<keyword evidence="5 8" id="KW-0808">Transferase</keyword>
<dbReference type="CDD" id="cd13648">
    <property type="entry name" value="PBP2_PBGD_1"/>
    <property type="match status" value="1"/>
</dbReference>
<evidence type="ECO:0000256" key="6">
    <source>
        <dbReference type="ARBA" id="ARBA00023244"/>
    </source>
</evidence>
<comment type="miscellaneous">
    <text evidence="8">The porphobilinogen subunits are added to the dipyrromethane group.</text>
</comment>
<keyword evidence="12" id="KW-1185">Reference proteome</keyword>
<dbReference type="Gene3D" id="3.40.190.10">
    <property type="entry name" value="Periplasmic binding protein-like II"/>
    <property type="match status" value="2"/>
</dbReference>
<dbReference type="HAMAP" id="MF_00260">
    <property type="entry name" value="Porphobil_deam"/>
    <property type="match status" value="1"/>
</dbReference>
<dbReference type="InterPro" id="IPR022417">
    <property type="entry name" value="Porphobilin_deaminase_N"/>
</dbReference>
<dbReference type="GO" id="GO:0004418">
    <property type="term" value="F:hydroxymethylbilane synthase activity"/>
    <property type="evidence" value="ECO:0007669"/>
    <property type="project" value="UniProtKB-EC"/>
</dbReference>
<comment type="pathway">
    <text evidence="2">Porphyrin-containing compound metabolism; protoporphyrin-IX biosynthesis; coproporphyrinogen-III from 5-aminolevulinate: step 2/4.</text>
</comment>
<dbReference type="Pfam" id="PF01379">
    <property type="entry name" value="Porphobil_deam"/>
    <property type="match status" value="1"/>
</dbReference>
<evidence type="ECO:0000256" key="7">
    <source>
        <dbReference type="ARBA" id="ARBA00048169"/>
    </source>
</evidence>
<dbReference type="EMBL" id="JBHUIY010000002">
    <property type="protein sequence ID" value="MFD2232514.1"/>
    <property type="molecule type" value="Genomic_DNA"/>
</dbReference>
<keyword evidence="6 8" id="KW-0627">Porphyrin biosynthesis</keyword>
<dbReference type="SUPFAM" id="SSF53850">
    <property type="entry name" value="Periplasmic binding protein-like II"/>
    <property type="match status" value="1"/>
</dbReference>
<feature type="modified residue" description="S-(dipyrrolylmethanemethyl)cysteine" evidence="8">
    <location>
        <position position="256"/>
    </location>
</feature>
<dbReference type="InterPro" id="IPR022419">
    <property type="entry name" value="Porphobilin_deaminase_cofac_BS"/>
</dbReference>
<dbReference type="Proteomes" id="UP001597296">
    <property type="component" value="Unassembled WGS sequence"/>
</dbReference>
<dbReference type="RefSeq" id="WP_377313885.1">
    <property type="nucleotide sequence ID" value="NZ_JBHUIY010000002.1"/>
</dbReference>
<comment type="subunit">
    <text evidence="4 8">Monomer.</text>
</comment>
<gene>
    <name evidence="8 11" type="primary">hemC</name>
    <name evidence="11" type="ORF">ACFSNB_01720</name>
</gene>
<comment type="caution">
    <text evidence="11">The sequence shown here is derived from an EMBL/GenBank/DDBJ whole genome shotgun (WGS) entry which is preliminary data.</text>
</comment>
<dbReference type="NCBIfam" id="TIGR00212">
    <property type="entry name" value="hemC"/>
    <property type="match status" value="1"/>
</dbReference>
<comment type="similarity">
    <text evidence="3 8">Belongs to the HMBS family.</text>
</comment>
<evidence type="ECO:0000256" key="3">
    <source>
        <dbReference type="ARBA" id="ARBA00005638"/>
    </source>
</evidence>
<dbReference type="Pfam" id="PF03900">
    <property type="entry name" value="Porphobil_deamC"/>
    <property type="match status" value="1"/>
</dbReference>
<dbReference type="Gene3D" id="3.30.160.40">
    <property type="entry name" value="Porphobilinogen deaminase, C-terminal domain"/>
    <property type="match status" value="1"/>
</dbReference>
<protein>
    <recommendedName>
        <fullName evidence="8">Porphobilinogen deaminase</fullName>
        <shortName evidence="8">PBG</shortName>
        <ecNumber evidence="8">2.5.1.61</ecNumber>
    </recommendedName>
    <alternativeName>
        <fullName evidence="8">Hydroxymethylbilane synthase</fullName>
        <shortName evidence="8">HMBS</shortName>
    </alternativeName>
    <alternativeName>
        <fullName evidence="8">Pre-uroporphyrinogen synthase</fullName>
    </alternativeName>
</protein>
<feature type="domain" description="Porphobilinogen deaminase C-terminal" evidence="10">
    <location>
        <begin position="241"/>
        <end position="309"/>
    </location>
</feature>
<dbReference type="PANTHER" id="PTHR11557:SF0">
    <property type="entry name" value="PORPHOBILINOGEN DEAMINASE"/>
    <property type="match status" value="1"/>
</dbReference>
<sequence>MTAKPNTHATFTIGTRGSPLALAQTYETRERLAAAWPELAQPPAGGVDPVEIQVIKTTGDMVLDRPLSEIGGKGLFTRELDEAMLDGRIRIAVHSMKDVPTYLPDGIILPCMLPREDVRDAFICFKAKTIADLPAGSVIGSSSLRRAAQILNRRPDLKVVNFRGNVQTRMRKLQEGVVDATLLAMAGMRRLGLEAHITSPIETTELLPAVAQGAIGITCRADDADALRILAPLNCQDTFDRVTAERAFLTRLDGSCRTPIAALAELDGDRLSFRGLIVSPDGVTVHTTTRSGSRADAAAMGVDAAEELIKAAGPGFFDFMTS</sequence>
<name>A0ABW5C5K4_9PROT</name>
<accession>A0ABW5C5K4</accession>
<dbReference type="SUPFAM" id="SSF54782">
    <property type="entry name" value="Porphobilinogen deaminase (hydroxymethylbilane synthase), C-terminal domain"/>
    <property type="match status" value="1"/>
</dbReference>
<evidence type="ECO:0000259" key="9">
    <source>
        <dbReference type="Pfam" id="PF01379"/>
    </source>
</evidence>
<dbReference type="InterPro" id="IPR000860">
    <property type="entry name" value="HemC"/>
</dbReference>
<dbReference type="InterPro" id="IPR022418">
    <property type="entry name" value="Porphobilinogen_deaminase_C"/>
</dbReference>
<evidence type="ECO:0000256" key="8">
    <source>
        <dbReference type="HAMAP-Rule" id="MF_00260"/>
    </source>
</evidence>
<evidence type="ECO:0000259" key="10">
    <source>
        <dbReference type="Pfam" id="PF03900"/>
    </source>
</evidence>
<dbReference type="PANTHER" id="PTHR11557">
    <property type="entry name" value="PORPHOBILINOGEN DEAMINASE"/>
    <property type="match status" value="1"/>
</dbReference>
<evidence type="ECO:0000256" key="4">
    <source>
        <dbReference type="ARBA" id="ARBA00011245"/>
    </source>
</evidence>
<feature type="domain" description="Porphobilinogen deaminase N-terminal" evidence="9">
    <location>
        <begin position="12"/>
        <end position="226"/>
    </location>
</feature>
<evidence type="ECO:0000256" key="5">
    <source>
        <dbReference type="ARBA" id="ARBA00022679"/>
    </source>
</evidence>
<comment type="cofactor">
    <cofactor evidence="8">
        <name>dipyrromethane</name>
        <dbReference type="ChEBI" id="CHEBI:60342"/>
    </cofactor>
    <text evidence="8">Binds 1 dipyrromethane group covalently.</text>
</comment>
<evidence type="ECO:0000313" key="11">
    <source>
        <dbReference type="EMBL" id="MFD2232514.1"/>
    </source>
</evidence>
<proteinExistence type="inferred from homology"/>
<dbReference type="PRINTS" id="PR00151">
    <property type="entry name" value="PORPHBDMNASE"/>
</dbReference>
<organism evidence="11 12">
    <name type="scientific">Phaeospirillum tilakii</name>
    <dbReference type="NCBI Taxonomy" id="741673"/>
    <lineage>
        <taxon>Bacteria</taxon>
        <taxon>Pseudomonadati</taxon>
        <taxon>Pseudomonadota</taxon>
        <taxon>Alphaproteobacteria</taxon>
        <taxon>Rhodospirillales</taxon>
        <taxon>Rhodospirillaceae</taxon>
        <taxon>Phaeospirillum</taxon>
    </lineage>
</organism>
<evidence type="ECO:0000256" key="2">
    <source>
        <dbReference type="ARBA" id="ARBA00004735"/>
    </source>
</evidence>
<dbReference type="PROSITE" id="PS00533">
    <property type="entry name" value="PORPHOBILINOGEN_DEAM"/>
    <property type="match status" value="1"/>
</dbReference>